<reference evidence="8" key="1">
    <citation type="submission" date="2024-02" db="UniProtKB">
        <authorList>
            <consortium name="WormBaseParasite"/>
        </authorList>
    </citation>
    <scope>IDENTIFICATION</scope>
</reference>
<keyword evidence="4" id="KW-0561">Oxygen transport</keyword>
<sequence>MGASTSTIQNERKEKVEKLFRQNKRSNRSRSLDSRSEKAIRPIGSSQSARYPKQRGAPNQRRDSAGGTSCGLSIEQKRAIEVCWFKLSERQIRKCSEDIFQSILQTDEDLLTMFRLDNVPKGKIRDSDFFKAQAANFAIVLGLVVTNLQENADQATEALRTLGAQHLNYNSRGFQMYLWDIFTDCFEQNCPTTFKSRFERESWCQMILYILQQMKVGYTNAKKLSENRYLTPPIRE</sequence>
<dbReference type="Pfam" id="PF00042">
    <property type="entry name" value="Globin"/>
    <property type="match status" value="1"/>
</dbReference>
<dbReference type="PANTHER" id="PTHR46458">
    <property type="entry name" value="BLR2807 PROTEIN"/>
    <property type="match status" value="1"/>
</dbReference>
<feature type="compositionally biased region" description="Basic and acidic residues" evidence="5">
    <location>
        <begin position="30"/>
        <end position="40"/>
    </location>
</feature>
<dbReference type="Proteomes" id="UP000887575">
    <property type="component" value="Unassembled WGS sequence"/>
</dbReference>
<keyword evidence="2" id="KW-0479">Metal-binding</keyword>
<dbReference type="GO" id="GO:0020037">
    <property type="term" value="F:heme binding"/>
    <property type="evidence" value="ECO:0007669"/>
    <property type="project" value="InterPro"/>
</dbReference>
<evidence type="ECO:0000256" key="3">
    <source>
        <dbReference type="ARBA" id="ARBA00023004"/>
    </source>
</evidence>
<dbReference type="SUPFAM" id="SSF46458">
    <property type="entry name" value="Globin-like"/>
    <property type="match status" value="1"/>
</dbReference>
<dbReference type="InterPro" id="IPR044399">
    <property type="entry name" value="Mb-like_M"/>
</dbReference>
<evidence type="ECO:0000313" key="8">
    <source>
        <dbReference type="WBParaSite" id="MBELARI_LOCUS13883"/>
    </source>
</evidence>
<dbReference type="Gene3D" id="1.10.490.10">
    <property type="entry name" value="Globins"/>
    <property type="match status" value="1"/>
</dbReference>
<keyword evidence="7" id="KW-1185">Reference proteome</keyword>
<keyword evidence="1 4" id="KW-0349">Heme</keyword>
<dbReference type="CDD" id="cd01040">
    <property type="entry name" value="Mb-like"/>
    <property type="match status" value="1"/>
</dbReference>
<keyword evidence="4" id="KW-0813">Transport</keyword>
<dbReference type="WBParaSite" id="MBELARI_LOCUS13883">
    <property type="protein sequence ID" value="MBELARI_LOCUS13883"/>
    <property type="gene ID" value="MBELARI_LOCUS13883"/>
</dbReference>
<dbReference type="PROSITE" id="PS01033">
    <property type="entry name" value="GLOBIN"/>
    <property type="match status" value="1"/>
</dbReference>
<feature type="domain" description="Globin" evidence="6">
    <location>
        <begin position="71"/>
        <end position="219"/>
    </location>
</feature>
<organism evidence="7 8">
    <name type="scientific">Mesorhabditis belari</name>
    <dbReference type="NCBI Taxonomy" id="2138241"/>
    <lineage>
        <taxon>Eukaryota</taxon>
        <taxon>Metazoa</taxon>
        <taxon>Ecdysozoa</taxon>
        <taxon>Nematoda</taxon>
        <taxon>Chromadorea</taxon>
        <taxon>Rhabditida</taxon>
        <taxon>Rhabditina</taxon>
        <taxon>Rhabditomorpha</taxon>
        <taxon>Rhabditoidea</taxon>
        <taxon>Rhabditidae</taxon>
        <taxon>Mesorhabditinae</taxon>
        <taxon>Mesorhabditis</taxon>
    </lineage>
</organism>
<dbReference type="InterPro" id="IPR012292">
    <property type="entry name" value="Globin/Proto"/>
</dbReference>
<evidence type="ECO:0000256" key="1">
    <source>
        <dbReference type="ARBA" id="ARBA00022617"/>
    </source>
</evidence>
<feature type="region of interest" description="Disordered" evidence="5">
    <location>
        <begin position="1"/>
        <end position="69"/>
    </location>
</feature>
<dbReference type="PANTHER" id="PTHR46458:SF14">
    <property type="entry name" value="GLOBIN FAMILY PROFILE DOMAIN-CONTAINING PROTEIN"/>
    <property type="match status" value="1"/>
</dbReference>
<evidence type="ECO:0000259" key="6">
    <source>
        <dbReference type="PROSITE" id="PS01033"/>
    </source>
</evidence>
<dbReference type="InterPro" id="IPR050532">
    <property type="entry name" value="Globin-like_OT"/>
</dbReference>
<keyword evidence="3" id="KW-0408">Iron</keyword>
<evidence type="ECO:0000256" key="5">
    <source>
        <dbReference type="SAM" id="MobiDB-lite"/>
    </source>
</evidence>
<evidence type="ECO:0000256" key="4">
    <source>
        <dbReference type="RuleBase" id="RU000356"/>
    </source>
</evidence>
<proteinExistence type="inferred from homology"/>
<dbReference type="GO" id="GO:0019825">
    <property type="term" value="F:oxygen binding"/>
    <property type="evidence" value="ECO:0007669"/>
    <property type="project" value="InterPro"/>
</dbReference>
<name>A0AAF3EIP3_9BILA</name>
<accession>A0AAF3EIP3</accession>
<dbReference type="GO" id="GO:0046872">
    <property type="term" value="F:metal ion binding"/>
    <property type="evidence" value="ECO:0007669"/>
    <property type="project" value="UniProtKB-KW"/>
</dbReference>
<comment type="similarity">
    <text evidence="4">Belongs to the globin family.</text>
</comment>
<dbReference type="AlphaFoldDB" id="A0AAF3EIP3"/>
<dbReference type="InterPro" id="IPR009050">
    <property type="entry name" value="Globin-like_sf"/>
</dbReference>
<dbReference type="GO" id="GO:0005344">
    <property type="term" value="F:oxygen carrier activity"/>
    <property type="evidence" value="ECO:0007669"/>
    <property type="project" value="UniProtKB-KW"/>
</dbReference>
<protein>
    <submittedName>
        <fullName evidence="8">Globin family profile domain-containing protein</fullName>
    </submittedName>
</protein>
<evidence type="ECO:0000256" key="2">
    <source>
        <dbReference type="ARBA" id="ARBA00022723"/>
    </source>
</evidence>
<dbReference type="InterPro" id="IPR000971">
    <property type="entry name" value="Globin"/>
</dbReference>
<evidence type="ECO:0000313" key="7">
    <source>
        <dbReference type="Proteomes" id="UP000887575"/>
    </source>
</evidence>
<feature type="compositionally biased region" description="Basic and acidic residues" evidence="5">
    <location>
        <begin position="10"/>
        <end position="20"/>
    </location>
</feature>